<dbReference type="PROSITE" id="PS00028">
    <property type="entry name" value="ZINC_FINGER_C2H2_1"/>
    <property type="match status" value="1"/>
</dbReference>
<feature type="non-terminal residue" evidence="2">
    <location>
        <position position="1"/>
    </location>
</feature>
<feature type="domain" description="C2H2-type" evidence="1">
    <location>
        <begin position="460"/>
        <end position="484"/>
    </location>
</feature>
<accession>A0ABN8MHK8</accession>
<evidence type="ECO:0000259" key="1">
    <source>
        <dbReference type="PROSITE" id="PS00028"/>
    </source>
</evidence>
<dbReference type="PANTHER" id="PTHR33845">
    <property type="entry name" value="C2H2-TYPE DOMAIN-CONTAINING PROTEIN"/>
    <property type="match status" value="1"/>
</dbReference>
<reference evidence="2 3" key="1">
    <citation type="submission" date="2022-05" db="EMBL/GenBank/DDBJ databases">
        <authorList>
            <consortium name="Genoscope - CEA"/>
            <person name="William W."/>
        </authorList>
    </citation>
    <scope>NUCLEOTIDE SEQUENCE [LARGE SCALE GENOMIC DNA]</scope>
</reference>
<organism evidence="2 3">
    <name type="scientific">Porites evermanni</name>
    <dbReference type="NCBI Taxonomy" id="104178"/>
    <lineage>
        <taxon>Eukaryota</taxon>
        <taxon>Metazoa</taxon>
        <taxon>Cnidaria</taxon>
        <taxon>Anthozoa</taxon>
        <taxon>Hexacorallia</taxon>
        <taxon>Scleractinia</taxon>
        <taxon>Fungiina</taxon>
        <taxon>Poritidae</taxon>
        <taxon>Porites</taxon>
    </lineage>
</organism>
<dbReference type="EMBL" id="CALNXI010000557">
    <property type="protein sequence ID" value="CAH3029185.1"/>
    <property type="molecule type" value="Genomic_DNA"/>
</dbReference>
<sequence>ESEDDLSKELSVLMKAYRDAPTKSVKLQILSLYAYRFSTEKLMRYHEPYEPLTRWQIKQARKHAKEKGPGIPQEKTVQHRIRLPMAKVDHFIDFVNRPYFYQDVAYGTRVIKLETGEKLAMPNVVRTVTRTTMINQYLQYCDEEMFSPLSTRTLYKIVEVREASQRSDNSDDAFKVECDHVHNTVCNSCESLKTVLREMEDQIRKEHIAFYSNDHQEDILYDFVKAKQSILDWKAHILRSCNQEKAKQDLLQNLTTSEAIVVMDWAMKFQQMKFREKQSEWFGKRGLSWHISSVIFKDENSKEIEVQSYAHLFDSCTQDWYAVASILEDLLFKFKSTHPSISQVYLRSDEAGCYHNNSLIAALPSIGERTGISVRRFDHSEPQHGKDICDRILCPMKAAIRTFCNEGHDILTANDMHIALTERQKSPSLITKEPFSPISVPRVLKPGKQTTLDSAPVFVCPEPGCIKTFARFADFELHLDVGEHVVQNEQADLEHNIYDKLKRDWVAMFATVQTEERQPLHYQPCTHSEEYAPEANMGWALAKARSGSSQFSEKVKDYLTKKFDIGEKTGQKVSAEQVAKDMRNARTHDNQRLFGREDWLTKLQVQGFFSRLASARRKQGWCGADTSEEGDEGDEVGEQRQAVEKVIENLGLKHPIIFDVYNLCQYYHGNKLSSFNVSMLKDMCGYFEIPYKSRDLKRDLLAKVSELVKECECSKK</sequence>
<name>A0ABN8MHK8_9CNID</name>
<dbReference type="PANTHER" id="PTHR33845:SF1">
    <property type="entry name" value="C2H2-TYPE DOMAIN-CONTAINING PROTEIN"/>
    <property type="match status" value="1"/>
</dbReference>
<protein>
    <recommendedName>
        <fullName evidence="1">C2H2-type domain-containing protein</fullName>
    </recommendedName>
</protein>
<evidence type="ECO:0000313" key="2">
    <source>
        <dbReference type="EMBL" id="CAH3029185.1"/>
    </source>
</evidence>
<proteinExistence type="predicted"/>
<gene>
    <name evidence="2" type="ORF">PEVE_00035696</name>
</gene>
<dbReference type="InterPro" id="IPR013087">
    <property type="entry name" value="Znf_C2H2_type"/>
</dbReference>
<keyword evidence="3" id="KW-1185">Reference proteome</keyword>
<evidence type="ECO:0000313" key="3">
    <source>
        <dbReference type="Proteomes" id="UP001159427"/>
    </source>
</evidence>
<dbReference type="Proteomes" id="UP001159427">
    <property type="component" value="Unassembled WGS sequence"/>
</dbReference>
<comment type="caution">
    <text evidence="2">The sequence shown here is derived from an EMBL/GenBank/DDBJ whole genome shotgun (WGS) entry which is preliminary data.</text>
</comment>